<dbReference type="InterPro" id="IPR005358">
    <property type="entry name" value="Puta_zinc/iron-chelating_dom"/>
</dbReference>
<comment type="caution">
    <text evidence="1">The sequence shown here is derived from an EMBL/GenBank/DDBJ whole genome shotgun (WGS) entry which is preliminary data.</text>
</comment>
<accession>A0ABV5J3H2</accession>
<protein>
    <submittedName>
        <fullName evidence="1">YkgJ family cysteine cluster protein</fullName>
    </submittedName>
</protein>
<organism evidence="1 2">
    <name type="scientific">Echinicola jeungdonensis</name>
    <dbReference type="NCBI Taxonomy" id="709343"/>
    <lineage>
        <taxon>Bacteria</taxon>
        <taxon>Pseudomonadati</taxon>
        <taxon>Bacteroidota</taxon>
        <taxon>Cytophagia</taxon>
        <taxon>Cytophagales</taxon>
        <taxon>Cyclobacteriaceae</taxon>
        <taxon>Echinicola</taxon>
    </lineage>
</organism>
<evidence type="ECO:0000313" key="2">
    <source>
        <dbReference type="Proteomes" id="UP001589654"/>
    </source>
</evidence>
<dbReference type="EMBL" id="JBHMEW010000011">
    <property type="protein sequence ID" value="MFB9210858.1"/>
    <property type="molecule type" value="Genomic_DNA"/>
</dbReference>
<name>A0ABV5J3H2_9BACT</name>
<dbReference type="Proteomes" id="UP001589654">
    <property type="component" value="Unassembled WGS sequence"/>
</dbReference>
<evidence type="ECO:0000313" key="1">
    <source>
        <dbReference type="EMBL" id="MFB9210858.1"/>
    </source>
</evidence>
<sequence length="197" mass="22399">MNLKEKSQAVIELFNQLEMETQKYTCQSKLNCFKGCSQCCSQPNVSATVLEFLPLAFELHRLGKAEETLDQITSRKPEAFCIILKQLSPSQDAGKCSFYAQRGLICRLFGNAARLNKNGKRELITCKLLKEKKAQEFFSLSEKLTNGLNIPISRDFYLQLYSIDYHLAGQQIPINKAIQKSIEAVLSYYFYTEGEAV</sequence>
<keyword evidence="2" id="KW-1185">Reference proteome</keyword>
<dbReference type="Pfam" id="PF03692">
    <property type="entry name" value="CxxCxxCC"/>
    <property type="match status" value="1"/>
</dbReference>
<reference evidence="1 2" key="1">
    <citation type="submission" date="2024-09" db="EMBL/GenBank/DDBJ databases">
        <authorList>
            <person name="Sun Q."/>
            <person name="Mori K."/>
        </authorList>
    </citation>
    <scope>NUCLEOTIDE SEQUENCE [LARGE SCALE GENOMIC DNA]</scope>
    <source>
        <strain evidence="1 2">CECT 7682</strain>
    </source>
</reference>
<proteinExistence type="predicted"/>
<gene>
    <name evidence="1" type="ORF">ACFFUR_03505</name>
</gene>
<dbReference type="RefSeq" id="WP_290247404.1">
    <property type="nucleotide sequence ID" value="NZ_JAUFQT010000001.1"/>
</dbReference>